<evidence type="ECO:0000313" key="3">
    <source>
        <dbReference type="Proteomes" id="UP000233180"/>
    </source>
</evidence>
<protein>
    <submittedName>
        <fullName evidence="2">Uncharacterized protein</fullName>
    </submittedName>
</protein>
<dbReference type="Ensembl" id="ENSRBIT00000065639.1">
    <property type="protein sequence ID" value="ENSRBIP00000041601.1"/>
    <property type="gene ID" value="ENSRBIG00000044122.1"/>
</dbReference>
<sequence length="197" mass="22146">MNEKSFHSKEEFRDGQGERMSSGYSPSYDNNKSVLAFRGIPIVRQRGAVLTYFTTEAGERVSFSPTIAVVSTEVVRAQEEWEAVDTSQPETGSQANSEQPGQLISFSEALQHFQTVDLSSFKLHQGLWEERDLVLTIAQCECNMSPQGSCCICGESRPCVLTLLLRLSQEYWMYHGWRVRVGAENWKSLAQSGSHIL</sequence>
<dbReference type="OMA" id="EANNGWE"/>
<dbReference type="STRING" id="61621.ENSRBIP00000041601"/>
<reference evidence="2 3" key="1">
    <citation type="submission" date="2016-06" db="EMBL/GenBank/DDBJ databases">
        <title>Genome of Rhinopithecus bieti.</title>
        <authorList>
            <person name="Wu"/>
            <person name="C.-I. and Zhang"/>
            <person name="Y."/>
        </authorList>
    </citation>
    <scope>NUCLEOTIDE SEQUENCE</scope>
</reference>
<dbReference type="GeneTree" id="ENSGT00390000009488"/>
<accession>A0A2K6N0Q0</accession>
<name>A0A2K6N0Q0_RHIBE</name>
<feature type="compositionally biased region" description="Basic and acidic residues" evidence="1">
    <location>
        <begin position="1"/>
        <end position="17"/>
    </location>
</feature>
<evidence type="ECO:0000256" key="1">
    <source>
        <dbReference type="SAM" id="MobiDB-lite"/>
    </source>
</evidence>
<reference evidence="2" key="3">
    <citation type="submission" date="2025-09" db="UniProtKB">
        <authorList>
            <consortium name="Ensembl"/>
        </authorList>
    </citation>
    <scope>IDENTIFICATION</scope>
</reference>
<proteinExistence type="predicted"/>
<keyword evidence="3" id="KW-1185">Reference proteome</keyword>
<evidence type="ECO:0000313" key="2">
    <source>
        <dbReference type="Ensembl" id="ENSRBIP00000041601.1"/>
    </source>
</evidence>
<dbReference type="AlphaFoldDB" id="A0A2K6N0Q0"/>
<dbReference type="Proteomes" id="UP000233180">
    <property type="component" value="Unassembled WGS sequence"/>
</dbReference>
<organism evidence="2 3">
    <name type="scientific">Rhinopithecus bieti</name>
    <name type="common">Black snub-nosed monkey</name>
    <name type="synonym">Pygathrix bieti</name>
    <dbReference type="NCBI Taxonomy" id="61621"/>
    <lineage>
        <taxon>Eukaryota</taxon>
        <taxon>Metazoa</taxon>
        <taxon>Chordata</taxon>
        <taxon>Craniata</taxon>
        <taxon>Vertebrata</taxon>
        <taxon>Euteleostomi</taxon>
        <taxon>Mammalia</taxon>
        <taxon>Eutheria</taxon>
        <taxon>Euarchontoglires</taxon>
        <taxon>Primates</taxon>
        <taxon>Haplorrhini</taxon>
        <taxon>Catarrhini</taxon>
        <taxon>Cercopithecidae</taxon>
        <taxon>Colobinae</taxon>
        <taxon>Rhinopithecus</taxon>
    </lineage>
</organism>
<reference evidence="2" key="2">
    <citation type="submission" date="2025-08" db="UniProtKB">
        <authorList>
            <consortium name="Ensembl"/>
        </authorList>
    </citation>
    <scope>IDENTIFICATION</scope>
</reference>
<feature type="region of interest" description="Disordered" evidence="1">
    <location>
        <begin position="1"/>
        <end position="26"/>
    </location>
</feature>